<organism evidence="1 2">
    <name type="scientific">Pleurodeles waltl</name>
    <name type="common">Iberian ribbed newt</name>
    <dbReference type="NCBI Taxonomy" id="8319"/>
    <lineage>
        <taxon>Eukaryota</taxon>
        <taxon>Metazoa</taxon>
        <taxon>Chordata</taxon>
        <taxon>Craniata</taxon>
        <taxon>Vertebrata</taxon>
        <taxon>Euteleostomi</taxon>
        <taxon>Amphibia</taxon>
        <taxon>Batrachia</taxon>
        <taxon>Caudata</taxon>
        <taxon>Salamandroidea</taxon>
        <taxon>Salamandridae</taxon>
        <taxon>Pleurodelinae</taxon>
        <taxon>Pleurodeles</taxon>
    </lineage>
</organism>
<gene>
    <name evidence="1" type="ORF">NDU88_004897</name>
</gene>
<reference evidence="1" key="1">
    <citation type="journal article" date="2022" name="bioRxiv">
        <title>Sequencing and chromosome-scale assembly of the giantPleurodeles waltlgenome.</title>
        <authorList>
            <person name="Brown T."/>
            <person name="Elewa A."/>
            <person name="Iarovenko S."/>
            <person name="Subramanian E."/>
            <person name="Araus A.J."/>
            <person name="Petzold A."/>
            <person name="Susuki M."/>
            <person name="Suzuki K.-i.T."/>
            <person name="Hayashi T."/>
            <person name="Toyoda A."/>
            <person name="Oliveira C."/>
            <person name="Osipova E."/>
            <person name="Leigh N.D."/>
            <person name="Simon A."/>
            <person name="Yun M.H."/>
        </authorList>
    </citation>
    <scope>NUCLEOTIDE SEQUENCE</scope>
    <source>
        <strain evidence="1">20211129_DDA</strain>
        <tissue evidence="1">Liver</tissue>
    </source>
</reference>
<accession>A0AAV7TVK5</accession>
<keyword evidence="2" id="KW-1185">Reference proteome</keyword>
<dbReference type="AlphaFoldDB" id="A0AAV7TVK5"/>
<protein>
    <submittedName>
        <fullName evidence="1">Uncharacterized protein</fullName>
    </submittedName>
</protein>
<evidence type="ECO:0000313" key="2">
    <source>
        <dbReference type="Proteomes" id="UP001066276"/>
    </source>
</evidence>
<name>A0AAV7TVK5_PLEWA</name>
<evidence type="ECO:0000313" key="1">
    <source>
        <dbReference type="EMBL" id="KAJ1179663.1"/>
    </source>
</evidence>
<sequence>MDKRVVRALELLKEAGRLDLITAPAAPRERPARWAASGVAAAVAACSPPRERTQVSGAGRGRNGRLALSHKGRINVASKRQPRPLGARRLRAAGRCCWGRGGNLPGFASSAASGAAHGHGGRAGGGWVGRGARSGGRRGWASGKYKVFNRQWACKFARRGRRGR</sequence>
<comment type="caution">
    <text evidence="1">The sequence shown here is derived from an EMBL/GenBank/DDBJ whole genome shotgun (WGS) entry which is preliminary data.</text>
</comment>
<dbReference type="EMBL" id="JANPWB010000006">
    <property type="protein sequence ID" value="KAJ1179663.1"/>
    <property type="molecule type" value="Genomic_DNA"/>
</dbReference>
<dbReference type="Proteomes" id="UP001066276">
    <property type="component" value="Chromosome 3_2"/>
</dbReference>
<proteinExistence type="predicted"/>